<evidence type="ECO:0000256" key="6">
    <source>
        <dbReference type="ARBA" id="ARBA00022840"/>
    </source>
</evidence>
<evidence type="ECO:0000256" key="8">
    <source>
        <dbReference type="ARBA" id="ARBA00024799"/>
    </source>
</evidence>
<evidence type="ECO:0000256" key="11">
    <source>
        <dbReference type="HAMAP-Rule" id="MF_00121"/>
    </source>
</evidence>
<proteinExistence type="inferred from homology"/>
<sequence length="521" mass="58637">MISSASSWQSGLANNGAEKFSRSKPGLTTPASPIQRPEQKRQANGIIMEFETVIGLEIHAQLKTKTKIFCGCATTFGEAPNTQTCPVCLGMPGVLPVLNSQVVEFSIKMGLATDSRINRVNQFARKNYFYPDLPKGYQTSQFDLPIVEQGQIEIEVDGKTKTIGITRMHMEEDAGKLIHDEREPLSYVDLNRTGTPLLEIVSEPDLRSPEEAYAYLRKIHAILRYLDICDGNMQEGSFRCDANISLRPMGQEELGTRTELKNMNSFRNVQNALEYEVRRQRDILLDGGTITQATLLWDPDRNRTESMRSKEEAHDYRYFPCPDLVPIEIDDEWIERVRTTLPELPDQRKARFTSDYELPEYDAGLLTASRELADYFETTVQAGAQAKKTSNWIMSELLRELKGEEISSCPVKPEQLGALLIMVDQGTINGKIAKTVFQEMMQSGKDPEVVVKEKNLVQVSDEGEILVMVREIIADNPGQVEEFKGGKTKLMGFFVGQLMQKSKGKANPKMANDLFSKELEA</sequence>
<comment type="similarity">
    <text evidence="1 11">Belongs to the GatB/GatE family. GatB subfamily.</text>
</comment>
<evidence type="ECO:0000313" key="15">
    <source>
        <dbReference type="Proteomes" id="UP000599024"/>
    </source>
</evidence>
<dbReference type="Gene3D" id="1.10.150.380">
    <property type="entry name" value="GatB domain, N-terminal subdomain"/>
    <property type="match status" value="1"/>
</dbReference>
<comment type="catalytic activity">
    <reaction evidence="10 11">
        <text>L-glutamyl-tRNA(Gln) + L-glutamine + ATP + H2O = L-glutaminyl-tRNA(Gln) + L-glutamate + ADP + phosphate + H(+)</text>
        <dbReference type="Rhea" id="RHEA:17521"/>
        <dbReference type="Rhea" id="RHEA-COMP:9681"/>
        <dbReference type="Rhea" id="RHEA-COMP:9684"/>
        <dbReference type="ChEBI" id="CHEBI:15377"/>
        <dbReference type="ChEBI" id="CHEBI:15378"/>
        <dbReference type="ChEBI" id="CHEBI:29985"/>
        <dbReference type="ChEBI" id="CHEBI:30616"/>
        <dbReference type="ChEBI" id="CHEBI:43474"/>
        <dbReference type="ChEBI" id="CHEBI:58359"/>
        <dbReference type="ChEBI" id="CHEBI:78520"/>
        <dbReference type="ChEBI" id="CHEBI:78521"/>
        <dbReference type="ChEBI" id="CHEBI:456216"/>
    </reaction>
</comment>
<keyword evidence="6 11" id="KW-0067">ATP-binding</keyword>
<evidence type="ECO:0000313" key="14">
    <source>
        <dbReference type="EMBL" id="MBC8208027.1"/>
    </source>
</evidence>
<evidence type="ECO:0000256" key="10">
    <source>
        <dbReference type="ARBA" id="ARBA00047913"/>
    </source>
</evidence>
<comment type="caution">
    <text evidence="14">The sequence shown here is derived from an EMBL/GenBank/DDBJ whole genome shotgun (WGS) entry which is preliminary data.</text>
</comment>
<dbReference type="GO" id="GO:0050567">
    <property type="term" value="F:glutaminyl-tRNA synthase (glutamine-hydrolyzing) activity"/>
    <property type="evidence" value="ECO:0007669"/>
    <property type="project" value="UniProtKB-UniRule"/>
</dbReference>
<dbReference type="SUPFAM" id="SSF55931">
    <property type="entry name" value="Glutamine synthetase/guanido kinase"/>
    <property type="match status" value="1"/>
</dbReference>
<dbReference type="GO" id="GO:0006412">
    <property type="term" value="P:translation"/>
    <property type="evidence" value="ECO:0007669"/>
    <property type="project" value="UniProtKB-UniRule"/>
</dbReference>
<dbReference type="Gene3D" id="1.10.10.410">
    <property type="match status" value="1"/>
</dbReference>
<comment type="function">
    <text evidence="8 11">Allows the formation of correctly charged Asn-tRNA(Asn) or Gln-tRNA(Gln) through the transamidation of misacylated Asp-tRNA(Asn) or Glu-tRNA(Gln) in organisms which lack either or both of asparaginyl-tRNA or glutaminyl-tRNA synthetases. The reaction takes place in the presence of glutamine and ATP through an activated phospho-Asp-tRNA(Asn) or phospho-Glu-tRNA(Gln).</text>
</comment>
<dbReference type="NCBIfam" id="NF004012">
    <property type="entry name" value="PRK05477.1-2"/>
    <property type="match status" value="1"/>
</dbReference>
<dbReference type="InterPro" id="IPR023168">
    <property type="entry name" value="GatB_Yqey_C_2"/>
</dbReference>
<keyword evidence="4 11" id="KW-0436">Ligase</keyword>
<dbReference type="NCBIfam" id="TIGR00133">
    <property type="entry name" value="gatB"/>
    <property type="match status" value="1"/>
</dbReference>
<dbReference type="InterPro" id="IPR017959">
    <property type="entry name" value="Asn/Gln-tRNA_amidoTrfase_suB/E"/>
</dbReference>
<dbReference type="Pfam" id="PF02934">
    <property type="entry name" value="GatB_N"/>
    <property type="match status" value="1"/>
</dbReference>
<evidence type="ECO:0000256" key="1">
    <source>
        <dbReference type="ARBA" id="ARBA00005306"/>
    </source>
</evidence>
<dbReference type="InterPro" id="IPR004413">
    <property type="entry name" value="GatB"/>
</dbReference>
<keyword evidence="7 11" id="KW-0648">Protein biosynthesis</keyword>
<dbReference type="InterPro" id="IPR014746">
    <property type="entry name" value="Gln_synth/guanido_kin_cat_dom"/>
</dbReference>
<dbReference type="FunFam" id="1.10.10.410:FF:000001">
    <property type="entry name" value="Aspartyl/glutamyl-tRNA(Asn/Gln) amidotransferase subunit B"/>
    <property type="match status" value="1"/>
</dbReference>
<protein>
    <recommendedName>
        <fullName evidence="3 11">Aspartyl/glutamyl-tRNA(Asn/Gln) amidotransferase subunit B</fullName>
        <shortName evidence="11">Asp/Glu-ADT subunit B</shortName>
        <ecNumber evidence="11">6.3.5.-</ecNumber>
    </recommendedName>
</protein>
<dbReference type="PANTHER" id="PTHR11659:SF0">
    <property type="entry name" value="GLUTAMYL-TRNA(GLN) AMIDOTRANSFERASE SUBUNIT B, MITOCHONDRIAL"/>
    <property type="match status" value="1"/>
</dbReference>
<comment type="catalytic activity">
    <reaction evidence="9 11">
        <text>L-aspartyl-tRNA(Asn) + L-glutamine + ATP + H2O = L-asparaginyl-tRNA(Asn) + L-glutamate + ADP + phosphate + 2 H(+)</text>
        <dbReference type="Rhea" id="RHEA:14513"/>
        <dbReference type="Rhea" id="RHEA-COMP:9674"/>
        <dbReference type="Rhea" id="RHEA-COMP:9677"/>
        <dbReference type="ChEBI" id="CHEBI:15377"/>
        <dbReference type="ChEBI" id="CHEBI:15378"/>
        <dbReference type="ChEBI" id="CHEBI:29985"/>
        <dbReference type="ChEBI" id="CHEBI:30616"/>
        <dbReference type="ChEBI" id="CHEBI:43474"/>
        <dbReference type="ChEBI" id="CHEBI:58359"/>
        <dbReference type="ChEBI" id="CHEBI:78515"/>
        <dbReference type="ChEBI" id="CHEBI:78516"/>
        <dbReference type="ChEBI" id="CHEBI:456216"/>
    </reaction>
</comment>
<dbReference type="PANTHER" id="PTHR11659">
    <property type="entry name" value="GLUTAMYL-TRNA GLN AMIDOTRANSFERASE SUBUNIT B MITOCHONDRIAL AND PROKARYOTIC PET112-RELATED"/>
    <property type="match status" value="1"/>
</dbReference>
<dbReference type="PROSITE" id="PS01234">
    <property type="entry name" value="GATB"/>
    <property type="match status" value="1"/>
</dbReference>
<dbReference type="GO" id="GO:0005524">
    <property type="term" value="F:ATP binding"/>
    <property type="evidence" value="ECO:0007669"/>
    <property type="project" value="UniProtKB-KW"/>
</dbReference>
<gene>
    <name evidence="11 14" type="primary">gatB</name>
    <name evidence="14" type="ORF">H8E79_02530</name>
</gene>
<dbReference type="NCBIfam" id="NF004015">
    <property type="entry name" value="PRK05477.1-5"/>
    <property type="match status" value="1"/>
</dbReference>
<evidence type="ECO:0000256" key="4">
    <source>
        <dbReference type="ARBA" id="ARBA00022598"/>
    </source>
</evidence>
<evidence type="ECO:0000256" key="7">
    <source>
        <dbReference type="ARBA" id="ARBA00022917"/>
    </source>
</evidence>
<evidence type="ECO:0000256" key="3">
    <source>
        <dbReference type="ARBA" id="ARBA00016923"/>
    </source>
</evidence>
<dbReference type="AlphaFoldDB" id="A0A8J6TD76"/>
<dbReference type="EC" id="6.3.5.-" evidence="11"/>
<name>A0A8J6TD76_9BACT</name>
<dbReference type="FunFam" id="1.10.150.380:FF:000001">
    <property type="entry name" value="Aspartyl/glutamyl-tRNA(Asn/Gln) amidotransferase subunit B"/>
    <property type="match status" value="1"/>
</dbReference>
<evidence type="ECO:0000259" key="13">
    <source>
        <dbReference type="SMART" id="SM00845"/>
    </source>
</evidence>
<evidence type="ECO:0000256" key="9">
    <source>
        <dbReference type="ARBA" id="ARBA00047380"/>
    </source>
</evidence>
<dbReference type="Pfam" id="PF02637">
    <property type="entry name" value="GatB_Yqey"/>
    <property type="match status" value="1"/>
</dbReference>
<dbReference type="HAMAP" id="MF_00121">
    <property type="entry name" value="GatB"/>
    <property type="match status" value="1"/>
</dbReference>
<dbReference type="InterPro" id="IPR042114">
    <property type="entry name" value="GatB_C_1"/>
</dbReference>
<evidence type="ECO:0000256" key="5">
    <source>
        <dbReference type="ARBA" id="ARBA00022741"/>
    </source>
</evidence>
<feature type="region of interest" description="Disordered" evidence="12">
    <location>
        <begin position="1"/>
        <end position="40"/>
    </location>
</feature>
<accession>A0A8J6TD76</accession>
<keyword evidence="5 11" id="KW-0547">Nucleotide-binding</keyword>
<feature type="domain" description="Asn/Gln amidotransferase" evidence="13">
    <location>
        <begin position="374"/>
        <end position="519"/>
    </location>
</feature>
<dbReference type="InterPro" id="IPR018027">
    <property type="entry name" value="Asn/Gln_amidotransferase"/>
</dbReference>
<dbReference type="InterPro" id="IPR017958">
    <property type="entry name" value="Gln-tRNA_amidoTrfase_suB_CS"/>
</dbReference>
<evidence type="ECO:0000256" key="2">
    <source>
        <dbReference type="ARBA" id="ARBA00011123"/>
    </source>
</evidence>
<dbReference type="NCBIfam" id="NF004014">
    <property type="entry name" value="PRK05477.1-4"/>
    <property type="match status" value="1"/>
</dbReference>
<dbReference type="InterPro" id="IPR003789">
    <property type="entry name" value="Asn/Gln_tRNA_amidoTrase-B-like"/>
</dbReference>
<comment type="subunit">
    <text evidence="2 11">Heterotrimer of A, B and C subunits.</text>
</comment>
<dbReference type="InterPro" id="IPR006075">
    <property type="entry name" value="Asn/Gln-tRNA_Trfase_suB/E_cat"/>
</dbReference>
<dbReference type="Proteomes" id="UP000599024">
    <property type="component" value="Unassembled WGS sequence"/>
</dbReference>
<reference evidence="14 15" key="1">
    <citation type="submission" date="2020-08" db="EMBL/GenBank/DDBJ databases">
        <title>Bridging the membrane lipid divide: bacteria of the FCB group superphylum have the potential to synthesize archaeal ether lipids.</title>
        <authorList>
            <person name="Villanueva L."/>
            <person name="Von Meijenfeldt F.A.B."/>
            <person name="Westbye A.B."/>
            <person name="Yadav S."/>
            <person name="Hopmans E.C."/>
            <person name="Dutilh B.E."/>
            <person name="Sinninghe Damste J.S."/>
        </authorList>
    </citation>
    <scope>NUCLEOTIDE SEQUENCE [LARGE SCALE GENOMIC DNA]</scope>
    <source>
        <strain evidence="14">NIOZ-UU81</strain>
    </source>
</reference>
<feature type="compositionally biased region" description="Polar residues" evidence="12">
    <location>
        <begin position="1"/>
        <end position="13"/>
    </location>
</feature>
<organism evidence="14 15">
    <name type="scientific">Candidatus Desulfatifera sulfidica</name>
    <dbReference type="NCBI Taxonomy" id="2841691"/>
    <lineage>
        <taxon>Bacteria</taxon>
        <taxon>Pseudomonadati</taxon>
        <taxon>Thermodesulfobacteriota</taxon>
        <taxon>Desulfobulbia</taxon>
        <taxon>Desulfobulbales</taxon>
        <taxon>Desulfobulbaceae</taxon>
        <taxon>Candidatus Desulfatifera</taxon>
    </lineage>
</organism>
<evidence type="ECO:0000256" key="12">
    <source>
        <dbReference type="SAM" id="MobiDB-lite"/>
    </source>
</evidence>
<dbReference type="SMART" id="SM00845">
    <property type="entry name" value="GatB_Yqey"/>
    <property type="match status" value="1"/>
</dbReference>
<dbReference type="SUPFAM" id="SSF89095">
    <property type="entry name" value="GatB/YqeY motif"/>
    <property type="match status" value="1"/>
</dbReference>
<dbReference type="EMBL" id="JACNLK010000026">
    <property type="protein sequence ID" value="MBC8208027.1"/>
    <property type="molecule type" value="Genomic_DNA"/>
</dbReference>
<dbReference type="GO" id="GO:0070681">
    <property type="term" value="P:glutaminyl-tRNAGln biosynthesis via transamidation"/>
    <property type="evidence" value="ECO:0007669"/>
    <property type="project" value="TreeGrafter"/>
</dbReference>